<dbReference type="Gene3D" id="3.90.220.20">
    <property type="entry name" value="DNA methylase specificity domains"/>
    <property type="match status" value="1"/>
</dbReference>
<dbReference type="Proteomes" id="UP000282321">
    <property type="component" value="Unassembled WGS sequence"/>
</dbReference>
<evidence type="ECO:0000313" key="5">
    <source>
        <dbReference type="EMBL" id="RKX66511.1"/>
    </source>
</evidence>
<protein>
    <submittedName>
        <fullName evidence="5">Restriction endonuclease subunit S</fullName>
    </submittedName>
</protein>
<dbReference type="GO" id="GO:0009307">
    <property type="term" value="P:DNA restriction-modification system"/>
    <property type="evidence" value="ECO:0007669"/>
    <property type="project" value="UniProtKB-KW"/>
</dbReference>
<evidence type="ECO:0000256" key="3">
    <source>
        <dbReference type="ARBA" id="ARBA00023125"/>
    </source>
</evidence>
<evidence type="ECO:0000259" key="4">
    <source>
        <dbReference type="Pfam" id="PF01420"/>
    </source>
</evidence>
<keyword evidence="2" id="KW-0680">Restriction system</keyword>
<dbReference type="GO" id="GO:0003677">
    <property type="term" value="F:DNA binding"/>
    <property type="evidence" value="ECO:0007669"/>
    <property type="project" value="UniProtKB-KW"/>
</dbReference>
<dbReference type="SUPFAM" id="SSF116734">
    <property type="entry name" value="DNA methylase specificity domain"/>
    <property type="match status" value="1"/>
</dbReference>
<dbReference type="PANTHER" id="PTHR30408:SF13">
    <property type="entry name" value="TYPE I RESTRICTION ENZYME HINDI SPECIFICITY SUBUNIT"/>
    <property type="match status" value="1"/>
</dbReference>
<dbReference type="Pfam" id="PF01420">
    <property type="entry name" value="Methylase_S"/>
    <property type="match status" value="1"/>
</dbReference>
<proteinExistence type="inferred from homology"/>
<organism evidence="5 6">
    <name type="scientific">candidate division TA06 bacterium</name>
    <dbReference type="NCBI Taxonomy" id="2250710"/>
    <lineage>
        <taxon>Bacteria</taxon>
        <taxon>Bacteria division TA06</taxon>
    </lineage>
</organism>
<keyword evidence="5" id="KW-0255">Endonuclease</keyword>
<dbReference type="InterPro" id="IPR052021">
    <property type="entry name" value="Type-I_RS_S_subunit"/>
</dbReference>
<dbReference type="PANTHER" id="PTHR30408">
    <property type="entry name" value="TYPE-1 RESTRICTION ENZYME ECOKI SPECIFICITY PROTEIN"/>
    <property type="match status" value="1"/>
</dbReference>
<comment type="caution">
    <text evidence="5">The sequence shown here is derived from an EMBL/GenBank/DDBJ whole genome shotgun (WGS) entry which is preliminary data.</text>
</comment>
<accession>A0A660SAS8</accession>
<sequence length="88" mass="9876">MSEKIPKGWKKYKFTDIAEIIGGGTPSKNNLDYWNGNIDWLTVSDFNTEKKYVRSAEQKITQLGLKKSSTKILKKGQIIISARGTVGI</sequence>
<comment type="similarity">
    <text evidence="1">Belongs to the type-I restriction system S methylase family.</text>
</comment>
<keyword evidence="3" id="KW-0238">DNA-binding</keyword>
<dbReference type="InterPro" id="IPR000055">
    <property type="entry name" value="Restrct_endonuc_typeI_TRD"/>
</dbReference>
<name>A0A660SAS8_UNCT6</name>
<dbReference type="AlphaFoldDB" id="A0A660SAS8"/>
<evidence type="ECO:0000256" key="1">
    <source>
        <dbReference type="ARBA" id="ARBA00010923"/>
    </source>
</evidence>
<evidence type="ECO:0000256" key="2">
    <source>
        <dbReference type="ARBA" id="ARBA00022747"/>
    </source>
</evidence>
<reference evidence="5 6" key="1">
    <citation type="submission" date="2018-06" db="EMBL/GenBank/DDBJ databases">
        <title>Extensive metabolic versatility and redundancy in microbially diverse, dynamic hydrothermal sediments.</title>
        <authorList>
            <person name="Dombrowski N."/>
            <person name="Teske A."/>
            <person name="Baker B.J."/>
        </authorList>
    </citation>
    <scope>NUCLEOTIDE SEQUENCE [LARGE SCALE GENOMIC DNA]</scope>
    <source>
        <strain evidence="5">B35_G9</strain>
    </source>
</reference>
<keyword evidence="5" id="KW-0540">Nuclease</keyword>
<keyword evidence="5" id="KW-0378">Hydrolase</keyword>
<evidence type="ECO:0000313" key="6">
    <source>
        <dbReference type="Proteomes" id="UP000282321"/>
    </source>
</evidence>
<dbReference type="GO" id="GO:0004519">
    <property type="term" value="F:endonuclease activity"/>
    <property type="evidence" value="ECO:0007669"/>
    <property type="project" value="UniProtKB-KW"/>
</dbReference>
<gene>
    <name evidence="5" type="ORF">DRP44_04030</name>
</gene>
<dbReference type="EMBL" id="QNBC01000041">
    <property type="protein sequence ID" value="RKX66511.1"/>
    <property type="molecule type" value="Genomic_DNA"/>
</dbReference>
<feature type="domain" description="Type I restriction modification DNA specificity" evidence="4">
    <location>
        <begin position="6"/>
        <end position="87"/>
    </location>
</feature>
<feature type="non-terminal residue" evidence="5">
    <location>
        <position position="88"/>
    </location>
</feature>
<dbReference type="InterPro" id="IPR044946">
    <property type="entry name" value="Restrct_endonuc_typeI_TRD_sf"/>
</dbReference>